<feature type="non-terminal residue" evidence="2">
    <location>
        <position position="58"/>
    </location>
</feature>
<accession>A0A1B6NPP8</accession>
<feature type="transmembrane region" description="Helical" evidence="1">
    <location>
        <begin position="31"/>
        <end position="48"/>
    </location>
</feature>
<feature type="transmembrane region" description="Helical" evidence="1">
    <location>
        <begin position="5"/>
        <end position="25"/>
    </location>
</feature>
<reference evidence="2" key="1">
    <citation type="submission" date="2013-11" db="EMBL/GenBank/DDBJ databases">
        <title>Microbial diversity, functional groups and degradation webs in Northern and Southern Mediterranean and Red Sea marine crude oil polluted sites.</title>
        <authorList>
            <person name="Daffonchio D."/>
            <person name="Mapelli F."/>
            <person name="Ferrer M."/>
            <person name="Richter M."/>
            <person name="Cherif A."/>
            <person name="Malkawi H.I."/>
            <person name="Yakimov M.M."/>
            <person name="Abdel-Fattah Y.R."/>
            <person name="Blaghen M."/>
            <person name="Golyshin P.N."/>
            <person name="Kalogerakis N."/>
            <person name="Boon N."/>
            <person name="Magagnini M."/>
            <person name="Fava F."/>
        </authorList>
    </citation>
    <scope>NUCLEOTIDE SEQUENCE</scope>
</reference>
<name>A0A1B6NPP8_9ZZZZ</name>
<keyword evidence="1" id="KW-1133">Transmembrane helix</keyword>
<sequence length="58" mass="6348">MDKHYLSWIIGISLCIIAPAVMFSVFGPNPLTLLFVCTISGAAMIYSIKLETSALKEK</sequence>
<keyword evidence="1" id="KW-0472">Membrane</keyword>
<keyword evidence="1" id="KW-0812">Transmembrane</keyword>
<dbReference type="EMBL" id="AYSL01001823">
    <property type="protein sequence ID" value="KTF05380.1"/>
    <property type="molecule type" value="Genomic_DNA"/>
</dbReference>
<organism evidence="2">
    <name type="scientific">marine sediment metagenome</name>
    <dbReference type="NCBI Taxonomy" id="412755"/>
    <lineage>
        <taxon>unclassified sequences</taxon>
        <taxon>metagenomes</taxon>
        <taxon>ecological metagenomes</taxon>
    </lineage>
</organism>
<comment type="caution">
    <text evidence="2">The sequence shown here is derived from an EMBL/GenBank/DDBJ whole genome shotgun (WGS) entry which is preliminary data.</text>
</comment>
<evidence type="ECO:0000256" key="1">
    <source>
        <dbReference type="SAM" id="Phobius"/>
    </source>
</evidence>
<proteinExistence type="predicted"/>
<gene>
    <name evidence="2" type="ORF">MGSAQ_003124</name>
</gene>
<evidence type="ECO:0000313" key="2">
    <source>
        <dbReference type="EMBL" id="KTF05380.1"/>
    </source>
</evidence>
<protein>
    <submittedName>
        <fullName evidence="2">Membrane protein</fullName>
    </submittedName>
</protein>
<dbReference type="AlphaFoldDB" id="A0A1B6NPP8"/>